<proteinExistence type="predicted"/>
<evidence type="ECO:0000259" key="4">
    <source>
        <dbReference type="Pfam" id="PF25877"/>
    </source>
</evidence>
<feature type="domain" description="SOWAHA-C winged helix-turn-helix" evidence="4">
    <location>
        <begin position="6"/>
        <end position="82"/>
    </location>
</feature>
<dbReference type="PANTHER" id="PTHR14491:SF7">
    <property type="entry name" value="SOSONDOWAH, ISOFORM G"/>
    <property type="match status" value="1"/>
</dbReference>
<keyword evidence="6" id="KW-1185">Reference proteome</keyword>
<comment type="caution">
    <text evidence="5">The sequence shown here is derived from an EMBL/GenBank/DDBJ whole genome shotgun (WGS) entry which is preliminary data.</text>
</comment>
<evidence type="ECO:0000256" key="1">
    <source>
        <dbReference type="ARBA" id="ARBA00022737"/>
    </source>
</evidence>
<feature type="region of interest" description="Disordered" evidence="3">
    <location>
        <begin position="77"/>
        <end position="108"/>
    </location>
</feature>
<dbReference type="Pfam" id="PF25877">
    <property type="entry name" value="WHD_SOWAH"/>
    <property type="match status" value="1"/>
</dbReference>
<reference evidence="5 6" key="1">
    <citation type="submission" date="2021-06" db="EMBL/GenBank/DDBJ databases">
        <title>Caerostris extrusa draft genome.</title>
        <authorList>
            <person name="Kono N."/>
            <person name="Arakawa K."/>
        </authorList>
    </citation>
    <scope>NUCLEOTIDE SEQUENCE [LARGE SCALE GENOMIC DNA]</scope>
</reference>
<accession>A0AAV4SG66</accession>
<dbReference type="AlphaFoldDB" id="A0AAV4SG66"/>
<dbReference type="EMBL" id="BPLR01009470">
    <property type="protein sequence ID" value="GIY32191.1"/>
    <property type="molecule type" value="Genomic_DNA"/>
</dbReference>
<evidence type="ECO:0000256" key="2">
    <source>
        <dbReference type="ARBA" id="ARBA00023043"/>
    </source>
</evidence>
<dbReference type="PANTHER" id="PTHR14491">
    <property type="entry name" value="SOSONDOWAH, ISOFORM G"/>
    <property type="match status" value="1"/>
</dbReference>
<protein>
    <recommendedName>
        <fullName evidence="4">SOWAHA-C winged helix-turn-helix domain-containing protein</fullName>
    </recommendedName>
</protein>
<keyword evidence="1" id="KW-0677">Repeat</keyword>
<evidence type="ECO:0000313" key="5">
    <source>
        <dbReference type="EMBL" id="GIY32191.1"/>
    </source>
</evidence>
<gene>
    <name evidence="5" type="primary">AVEN_19616_1</name>
    <name evidence="5" type="ORF">CEXT_658591</name>
</gene>
<feature type="compositionally biased region" description="Low complexity" evidence="3">
    <location>
        <begin position="90"/>
        <end position="108"/>
    </location>
</feature>
<evidence type="ECO:0000313" key="6">
    <source>
        <dbReference type="Proteomes" id="UP001054945"/>
    </source>
</evidence>
<dbReference type="Proteomes" id="UP001054945">
    <property type="component" value="Unassembled WGS sequence"/>
</dbReference>
<evidence type="ECO:0000256" key="3">
    <source>
        <dbReference type="SAM" id="MobiDB-lite"/>
    </source>
</evidence>
<keyword evidence="2" id="KW-0040">ANK repeat</keyword>
<name>A0AAV4SG66_CAEEX</name>
<dbReference type="InterPro" id="IPR058889">
    <property type="entry name" value="WHD_SOWAHA-C"/>
</dbReference>
<organism evidence="5 6">
    <name type="scientific">Caerostris extrusa</name>
    <name type="common">Bark spider</name>
    <name type="synonym">Caerostris bankana</name>
    <dbReference type="NCBI Taxonomy" id="172846"/>
    <lineage>
        <taxon>Eukaryota</taxon>
        <taxon>Metazoa</taxon>
        <taxon>Ecdysozoa</taxon>
        <taxon>Arthropoda</taxon>
        <taxon>Chelicerata</taxon>
        <taxon>Arachnida</taxon>
        <taxon>Araneae</taxon>
        <taxon>Araneomorphae</taxon>
        <taxon>Entelegynae</taxon>
        <taxon>Araneoidea</taxon>
        <taxon>Araneidae</taxon>
        <taxon>Caerostris</taxon>
    </lineage>
</organism>
<sequence length="123" mass="13812">MDAILNDHEVIKFLASKGGRCTNFELVSNFRGVLNDPRYQAEARLKFKDIINSVACVGEYQNVKYIEIKKEYYNNNNNNDDYQGDFQNTSEPSSLSSDSSRGSYSSPHSGLPALLAISFGHHQ</sequence>